<organism evidence="1 2">
    <name type="scientific">Panagrellus redivivus</name>
    <name type="common">Microworm</name>
    <dbReference type="NCBI Taxonomy" id="6233"/>
    <lineage>
        <taxon>Eukaryota</taxon>
        <taxon>Metazoa</taxon>
        <taxon>Ecdysozoa</taxon>
        <taxon>Nematoda</taxon>
        <taxon>Chromadorea</taxon>
        <taxon>Rhabditida</taxon>
        <taxon>Tylenchina</taxon>
        <taxon>Panagrolaimomorpha</taxon>
        <taxon>Panagrolaimoidea</taxon>
        <taxon>Panagrolaimidae</taxon>
        <taxon>Panagrellus</taxon>
    </lineage>
</organism>
<accession>A0A7E4WD05</accession>
<proteinExistence type="predicted"/>
<evidence type="ECO:0000313" key="2">
    <source>
        <dbReference type="WBParaSite" id="Pan_g9875.t1"/>
    </source>
</evidence>
<evidence type="ECO:0000313" key="1">
    <source>
        <dbReference type="Proteomes" id="UP000492821"/>
    </source>
</evidence>
<dbReference type="AlphaFoldDB" id="A0A7E4WD05"/>
<reference evidence="1" key="1">
    <citation type="journal article" date="2013" name="Genetics">
        <title>The draft genome and transcriptome of Panagrellus redivivus are shaped by the harsh demands of a free-living lifestyle.</title>
        <authorList>
            <person name="Srinivasan J."/>
            <person name="Dillman A.R."/>
            <person name="Macchietto M.G."/>
            <person name="Heikkinen L."/>
            <person name="Lakso M."/>
            <person name="Fracchia K.M."/>
            <person name="Antoshechkin I."/>
            <person name="Mortazavi A."/>
            <person name="Wong G."/>
            <person name="Sternberg P.W."/>
        </authorList>
    </citation>
    <scope>NUCLEOTIDE SEQUENCE [LARGE SCALE GENOMIC DNA]</scope>
    <source>
        <strain evidence="1">MT8872</strain>
    </source>
</reference>
<reference evidence="2" key="2">
    <citation type="submission" date="2020-10" db="UniProtKB">
        <authorList>
            <consortium name="WormBaseParasite"/>
        </authorList>
    </citation>
    <scope>IDENTIFICATION</scope>
</reference>
<name>A0A7E4WD05_PANRE</name>
<keyword evidence="1" id="KW-1185">Reference proteome</keyword>
<protein>
    <submittedName>
        <fullName evidence="2">TetR family transcriptional regulator</fullName>
    </submittedName>
</protein>
<dbReference type="Proteomes" id="UP000492821">
    <property type="component" value="Unassembled WGS sequence"/>
</dbReference>
<dbReference type="WBParaSite" id="Pan_g9875.t1">
    <property type="protein sequence ID" value="Pan_g9875.t1"/>
    <property type="gene ID" value="Pan_g9875"/>
</dbReference>
<sequence length="68" mass="7867">MAQKERLAVLAHNLDQSVQRKAGCAMFVVWLMATIFKGIFKESTWFDDELCQQVCHLIGKVSKLRREL</sequence>